<evidence type="ECO:0000313" key="2">
    <source>
        <dbReference type="Proteomes" id="UP001454036"/>
    </source>
</evidence>
<organism evidence="1 2">
    <name type="scientific">Lithospermum erythrorhizon</name>
    <name type="common">Purple gromwell</name>
    <name type="synonym">Lithospermum officinale var. erythrorhizon</name>
    <dbReference type="NCBI Taxonomy" id="34254"/>
    <lineage>
        <taxon>Eukaryota</taxon>
        <taxon>Viridiplantae</taxon>
        <taxon>Streptophyta</taxon>
        <taxon>Embryophyta</taxon>
        <taxon>Tracheophyta</taxon>
        <taxon>Spermatophyta</taxon>
        <taxon>Magnoliopsida</taxon>
        <taxon>eudicotyledons</taxon>
        <taxon>Gunneridae</taxon>
        <taxon>Pentapetalae</taxon>
        <taxon>asterids</taxon>
        <taxon>lamiids</taxon>
        <taxon>Boraginales</taxon>
        <taxon>Boraginaceae</taxon>
        <taxon>Boraginoideae</taxon>
        <taxon>Lithospermeae</taxon>
        <taxon>Lithospermum</taxon>
    </lineage>
</organism>
<keyword evidence="2" id="KW-1185">Reference proteome</keyword>
<dbReference type="Proteomes" id="UP001454036">
    <property type="component" value="Unassembled WGS sequence"/>
</dbReference>
<name>A0AAV3NJT1_LITER</name>
<dbReference type="AlphaFoldDB" id="A0AAV3NJT1"/>
<dbReference type="EMBL" id="BAABME010014992">
    <property type="protein sequence ID" value="GAA0138741.1"/>
    <property type="molecule type" value="Genomic_DNA"/>
</dbReference>
<accession>A0AAV3NJT1</accession>
<dbReference type="PANTHER" id="PTHR34222:SF79">
    <property type="entry name" value="RETROVIRUS-RELATED POL POLYPROTEIN FROM TRANSPOSON TNT 1-94"/>
    <property type="match status" value="1"/>
</dbReference>
<sequence length="238" mass="27125">MGLHDDYDGIRNQILNMDPFSSLSKAFSLVTNVEKQRSVNVLINEAIENVAMQVNLQYRNDHKRSGDKPEFKRFGDRLDKSQLKCDYCGKRGHVKAWCFKLIGFPKWWPGNKEIVRRVRPRFVANNVVGDKPLDQLDDESGNTELQGMVADLIQQEMGRLMKAKMCSIVKMKKWPCFVTSQDTKKGKVLDVAQEDKGNYILSSSSFSVKSVINVCSMHTSNKEQLVHSQSNIKYSSSI</sequence>
<reference evidence="1 2" key="1">
    <citation type="submission" date="2024-01" db="EMBL/GenBank/DDBJ databases">
        <title>The complete chloroplast genome sequence of Lithospermum erythrorhizon: insights into the phylogenetic relationship among Boraginaceae species and the maternal lineages of purple gromwells.</title>
        <authorList>
            <person name="Okada T."/>
            <person name="Watanabe K."/>
        </authorList>
    </citation>
    <scope>NUCLEOTIDE SEQUENCE [LARGE SCALE GENOMIC DNA]</scope>
</reference>
<dbReference type="PANTHER" id="PTHR34222">
    <property type="entry name" value="GAG_PRE-INTEGRS DOMAIN-CONTAINING PROTEIN"/>
    <property type="match status" value="1"/>
</dbReference>
<proteinExistence type="predicted"/>
<gene>
    <name evidence="1" type="ORF">LIER_34974</name>
</gene>
<protein>
    <recommendedName>
        <fullName evidence="3">CCHC-type domain-containing protein</fullName>
    </recommendedName>
</protein>
<evidence type="ECO:0008006" key="3">
    <source>
        <dbReference type="Google" id="ProtNLM"/>
    </source>
</evidence>
<comment type="caution">
    <text evidence="1">The sequence shown here is derived from an EMBL/GenBank/DDBJ whole genome shotgun (WGS) entry which is preliminary data.</text>
</comment>
<evidence type="ECO:0000313" key="1">
    <source>
        <dbReference type="EMBL" id="GAA0138741.1"/>
    </source>
</evidence>